<gene>
    <name evidence="3" type="ORF">PRSY57_1338700</name>
</gene>
<dbReference type="VEuPathDB" id="PlasmoDB:PRCDC_1338700"/>
<feature type="compositionally biased region" description="Basic residues" evidence="2">
    <location>
        <begin position="885"/>
        <end position="900"/>
    </location>
</feature>
<dbReference type="PANTHER" id="PTHR37410:SF1">
    <property type="entry name" value="FACTOR, PUTATIVE-RELATED"/>
    <property type="match status" value="1"/>
</dbReference>
<evidence type="ECO:0000313" key="4">
    <source>
        <dbReference type="Proteomes" id="UP000076359"/>
    </source>
</evidence>
<dbReference type="RefSeq" id="XP_012764768.2">
    <property type="nucleotide sequence ID" value="XM_012909314.2"/>
</dbReference>
<feature type="compositionally biased region" description="Basic and acidic residues" evidence="2">
    <location>
        <begin position="639"/>
        <end position="659"/>
    </location>
</feature>
<name>A0A151L789_PLARE</name>
<organism evidence="3 4">
    <name type="scientific">Plasmodium reichenowi</name>
    <dbReference type="NCBI Taxonomy" id="5854"/>
    <lineage>
        <taxon>Eukaryota</taxon>
        <taxon>Sar</taxon>
        <taxon>Alveolata</taxon>
        <taxon>Apicomplexa</taxon>
        <taxon>Aconoidasida</taxon>
        <taxon>Haemosporida</taxon>
        <taxon>Plasmodiidae</taxon>
        <taxon>Plasmodium</taxon>
        <taxon>Plasmodium (Laverania)</taxon>
    </lineage>
</organism>
<accession>A0A151L789</accession>
<sequence length="1872" mass="224058">MDPYESPSEVLNKKKQKSQKKGYSLIITSEEKNICSEEKNNKMENEKKLKFIDIFDEEHELGISNDVIINNNKINTNKELVINNYDKINDPRDINKQHYLINSSKENAPKEKCFFNISKRKGNKDHVHSFHHIHEKEKIHLDTPYNNNKNNVKDVIICDDKHMNSYNKDIISDDEENTPDDERNNIIYNNHYGDIDYYPYDMNYLQNKVLELKILLDASLEKEKTLCEEKRIIENNYNIVNKSIEEMKNEIINITNIHNEEIIKLRESYERRLDLLKQEIDEKDIFFKKKIETQEQENGTQIKKYEELYREEKKKKEDLENVMNTNMKEKEDVIKRLEKEKEDIIKKMQQQCEDKINTIQQQNEDTIKKMQEQNEDKINTIQQQNEDIIKKMQQQNEDKINTIQQQNEDTIKKMQEQNEDKINTIQQQNEDTIKKLQEQNEDIILTMNKEKEEESNQRINEYKNLIESYKKDKEKYCNSEKVWAHNMNESKEKINNLINTLKEYKEENKKLQNIINQKNDTITNIVNDILVVKNVYEDLIKEKDMNEIDKNNLIQKIKNHENDILSLQNNIDKLKKSNNNLNEDLRKKEKVIITLKNENMYLKKENEIFNNNFLSIKGEDKDTKFKIYSTDVTDSTNDQDDKTNENHKRDDTNHISDDNYIKHQQTNIVEEKKIIKKDLLNSKILKFGKYLNYNNIITEDDSSDHVEEKSTRNKDLSKKKKKDKDLKKYLKCEDISNDAKRNQNNDIDLIMEKKLYNGRTSKNTKEDIIKIENYKDNNDHNSDNNNDNNNDHNSDNNNDNNNNDHNNDNNNNNNNNNNDNHNGQYYMLCKVEEKKKVDPSYFSYCYSSYSYSSYPSHSSYSYSSYPSICSNEKNNNIVHININKKKKKKDEKGTMRRRHKSCNDYYKTRNDSNSHIKNSKNNINNINNINNLPLHSSSFSVSYSHTSSYNKHKNMNHIINEQSKKRNETLSTKQNKQIRNAEYKYDDKGSLNKINYKNEEKNIQFNFSNNIQQINEKDKVENKNIYLNQNIHRIKYKNHIDYVDNYMDSHQISHRNIKKENNSYNDNIQSHDIYRKELLSNKYLYDKNLYNYKKKYNIFSFSNNPIDEDNEIKKRITYNNKDNNNNDNKNHMSLLLRNEENINTQHPLNNIKKNILHENIKYVHHLDKNVLDINNVEDDETLEKIQFNGSLTRHKMREKSFHMDYEEKKENDFMNSDEQRYKNMKYYFSTILKKKPSYNKFNIQTNDDLDILSHENTNKLVGDAFEELKKKIKDEKGNKGFIISDYDMCRNEDCVDTISGTIKYNKDNNMNNMNSINSMNNKDNILTSQFSSSNVSDKDMNHFVHPDDTMNNEKKISNINSYMLKNYKKKSNMYGLFIINERLKSIYKNIENKRKSISNLPLYIPKVQGTKKCNNSFYLLRNEYINNEDIKEYNGILISKDNLPKNNMSINHLNNIPDKDKNTNVNINNYDKTIFKKDMENVMRKESMYKNIGSNYICTNKAHNNNNNNNNSNNNNNNNNSNSNNDNNTDSSPFYVYNKNNEEEKNFQIYEYIQNHNYIKNKQDIIISNDKYLENRTVCVDILEDNINKGNHEKIKDMEHKKLYKIYHENDMGKNKQIVTLNNGNDNNNTNNNILKKNHIYSNNINNNNNNNFYSEKDCSEENNMYSPNSNEKNNYKGDDNDIDLEYDEMLYKKYIQKLKINKINKYKEDKNTKNNNINEQDILQHNFDNFLLLYKNKKKKKKEMINLYSNKSNILENIKNEMTDEYRDINNDTFKEEIQWNEKKKKKQEDNTYTEKLKLLSNDYLDERNHISIKNKKDLQKKKNLIDYYNKETNDVDKKIFFKKIINSNDIIKKMMLENEKDHFLFNIKRV</sequence>
<feature type="region of interest" description="Disordered" evidence="2">
    <location>
        <begin position="632"/>
        <end position="659"/>
    </location>
</feature>
<feature type="compositionally biased region" description="Low complexity" evidence="2">
    <location>
        <begin position="795"/>
        <end position="822"/>
    </location>
</feature>
<dbReference type="Proteomes" id="UP000076359">
    <property type="component" value="Chromosome 13"/>
</dbReference>
<evidence type="ECO:0000256" key="2">
    <source>
        <dbReference type="SAM" id="MobiDB-lite"/>
    </source>
</evidence>
<feature type="compositionally biased region" description="Basic and acidic residues" evidence="2">
    <location>
        <begin position="703"/>
        <end position="716"/>
    </location>
</feature>
<feature type="region of interest" description="Disordered" evidence="2">
    <location>
        <begin position="702"/>
        <end position="723"/>
    </location>
</feature>
<dbReference type="GeneID" id="24532961"/>
<feature type="compositionally biased region" description="Polar residues" evidence="2">
    <location>
        <begin position="1662"/>
        <end position="1673"/>
    </location>
</feature>
<feature type="region of interest" description="Disordered" evidence="2">
    <location>
        <begin position="1"/>
        <end position="22"/>
    </location>
</feature>
<proteinExistence type="predicted"/>
<feature type="coiled-coil region" evidence="1">
    <location>
        <begin position="230"/>
        <end position="598"/>
    </location>
</feature>
<feature type="compositionally biased region" description="Basic and acidic residues" evidence="2">
    <location>
        <begin position="773"/>
        <end position="782"/>
    </location>
</feature>
<feature type="region of interest" description="Disordered" evidence="2">
    <location>
        <begin position="1652"/>
        <end position="1677"/>
    </location>
</feature>
<keyword evidence="1" id="KW-0175">Coiled coil</keyword>
<feature type="region of interest" description="Disordered" evidence="2">
    <location>
        <begin position="773"/>
        <end position="822"/>
    </location>
</feature>
<dbReference type="PANTHER" id="PTHR37410">
    <property type="entry name" value="ADHESIN, PUTATIVE-RELATED"/>
    <property type="match status" value="1"/>
</dbReference>
<comment type="caution">
    <text evidence="3">The sequence shown here is derived from an EMBL/GenBank/DDBJ whole genome shotgun (WGS) entry which is preliminary data.</text>
</comment>
<feature type="compositionally biased region" description="Low complexity" evidence="2">
    <location>
        <begin position="1504"/>
        <end position="1528"/>
    </location>
</feature>
<dbReference type="VEuPathDB" id="PlasmoDB:PRG01_1342200"/>
<dbReference type="EMBL" id="LVLA01000014">
    <property type="protein sequence ID" value="KYN94823.1"/>
    <property type="molecule type" value="Genomic_DNA"/>
</dbReference>
<protein>
    <submittedName>
        <fullName evidence="3">Uncharacterized protein</fullName>
    </submittedName>
</protein>
<feature type="region of interest" description="Disordered" evidence="2">
    <location>
        <begin position="1500"/>
        <end position="1536"/>
    </location>
</feature>
<feature type="region of interest" description="Disordered" evidence="2">
    <location>
        <begin position="885"/>
        <end position="919"/>
    </location>
</feature>
<evidence type="ECO:0000313" key="3">
    <source>
        <dbReference type="EMBL" id="KYN94823.1"/>
    </source>
</evidence>
<evidence type="ECO:0000256" key="1">
    <source>
        <dbReference type="SAM" id="Coils"/>
    </source>
</evidence>
<dbReference type="KEGG" id="prei:PRSY57_1338700"/>
<reference evidence="3 4" key="1">
    <citation type="journal article" date="2016" name="Nat. Commun.">
        <title>Genomes of cryptic chimpanzee Plasmodium species reveal key evolutionary events leading to human malaria.</title>
        <authorList>
            <person name="Sundararaman S.A."/>
            <person name="Plenderleith L.J."/>
            <person name="Liu W."/>
            <person name="Loy D.E."/>
            <person name="Learn G.H."/>
            <person name="Li Y."/>
            <person name="Shaw K.S."/>
            <person name="Ayouba A."/>
            <person name="Peeters M."/>
            <person name="Speede S."/>
            <person name="Shaw G.M."/>
            <person name="Bushman F.D."/>
            <person name="Brisson D."/>
            <person name="Rayner J.C."/>
            <person name="Sharp P.M."/>
            <person name="Hahn B.H."/>
        </authorList>
    </citation>
    <scope>NUCLEOTIDE SEQUENCE [LARGE SCALE GENOMIC DNA]</scope>
    <source>
        <strain evidence="3 4">SY57</strain>
    </source>
</reference>